<name>A0ABM1ML43_NICVS</name>
<proteinExistence type="predicted"/>
<dbReference type="PROSITE" id="PS51155">
    <property type="entry name" value="CHIT_BIND_RR_2"/>
    <property type="match status" value="1"/>
</dbReference>
<evidence type="ECO:0000256" key="3">
    <source>
        <dbReference type="SAM" id="MobiDB-lite"/>
    </source>
</evidence>
<dbReference type="RefSeq" id="XP_017775293.1">
    <property type="nucleotide sequence ID" value="XM_017919804.1"/>
</dbReference>
<protein>
    <submittedName>
        <fullName evidence="6">Pupal cuticle protein 20-like</fullName>
    </submittedName>
</protein>
<dbReference type="InterPro" id="IPR050468">
    <property type="entry name" value="Cuticle_Struct_Prot"/>
</dbReference>
<feature type="region of interest" description="Disordered" evidence="3">
    <location>
        <begin position="225"/>
        <end position="267"/>
    </location>
</feature>
<keyword evidence="5" id="KW-1185">Reference proteome</keyword>
<dbReference type="Proteomes" id="UP000695000">
    <property type="component" value="Unplaced"/>
</dbReference>
<dbReference type="PRINTS" id="PR00947">
    <property type="entry name" value="CUTICLE"/>
</dbReference>
<keyword evidence="4" id="KW-0732">Signal</keyword>
<feature type="compositionally biased region" description="Polar residues" evidence="3">
    <location>
        <begin position="56"/>
        <end position="99"/>
    </location>
</feature>
<dbReference type="PROSITE" id="PS00233">
    <property type="entry name" value="CHIT_BIND_RR_1"/>
    <property type="match status" value="1"/>
</dbReference>
<evidence type="ECO:0000256" key="2">
    <source>
        <dbReference type="PROSITE-ProRule" id="PRU00497"/>
    </source>
</evidence>
<dbReference type="PANTHER" id="PTHR10380:SF173">
    <property type="entry name" value="CUTICULAR PROTEIN 47EF, ISOFORM C-RELATED"/>
    <property type="match status" value="1"/>
</dbReference>
<feature type="region of interest" description="Disordered" evidence="3">
    <location>
        <begin position="164"/>
        <end position="184"/>
    </location>
</feature>
<organism evidence="5 6">
    <name type="scientific">Nicrophorus vespilloides</name>
    <name type="common">Boreal carrion beetle</name>
    <dbReference type="NCBI Taxonomy" id="110193"/>
    <lineage>
        <taxon>Eukaryota</taxon>
        <taxon>Metazoa</taxon>
        <taxon>Ecdysozoa</taxon>
        <taxon>Arthropoda</taxon>
        <taxon>Hexapoda</taxon>
        <taxon>Insecta</taxon>
        <taxon>Pterygota</taxon>
        <taxon>Neoptera</taxon>
        <taxon>Endopterygota</taxon>
        <taxon>Coleoptera</taxon>
        <taxon>Polyphaga</taxon>
        <taxon>Staphyliniformia</taxon>
        <taxon>Silphidae</taxon>
        <taxon>Nicrophorinae</taxon>
        <taxon>Nicrophorus</taxon>
    </lineage>
</organism>
<evidence type="ECO:0000256" key="1">
    <source>
        <dbReference type="ARBA" id="ARBA00022460"/>
    </source>
</evidence>
<dbReference type="Pfam" id="PF00379">
    <property type="entry name" value="Chitin_bind_4"/>
    <property type="match status" value="1"/>
</dbReference>
<dbReference type="PANTHER" id="PTHR10380">
    <property type="entry name" value="CUTICLE PROTEIN"/>
    <property type="match status" value="1"/>
</dbReference>
<accession>A0ABM1ML43</accession>
<dbReference type="InterPro" id="IPR031311">
    <property type="entry name" value="CHIT_BIND_RR_consensus"/>
</dbReference>
<dbReference type="InterPro" id="IPR000618">
    <property type="entry name" value="Insect_cuticle"/>
</dbReference>
<evidence type="ECO:0000256" key="4">
    <source>
        <dbReference type="SAM" id="SignalP"/>
    </source>
</evidence>
<reference evidence="6" key="1">
    <citation type="submission" date="2025-08" db="UniProtKB">
        <authorList>
            <consortium name="RefSeq"/>
        </authorList>
    </citation>
    <scope>IDENTIFICATION</scope>
    <source>
        <tissue evidence="6">Whole Larva</tissue>
    </source>
</reference>
<dbReference type="GeneID" id="108561730"/>
<feature type="region of interest" description="Disordered" evidence="3">
    <location>
        <begin position="56"/>
        <end position="125"/>
    </location>
</feature>
<sequence length="267" mass="28105">MKLFIASCLFAAVAAGRLENTYLPPGNAPSAGGNGNFLNAPSAKYLPANTNSQFGASSRNNFGSQGFPSAPSTQYGTPSNNGHFAQSNNFGAQAPSTQYGAPAKNFGGQSNIPSGQYGAPSGQYGAPTKYQSAEAGAAILRFNNQNQGDGSYKFEFETENKISQQETGELKNDGSQEGAQSVEGSYSYMGDDGKTYTVHYVADENGFRPVGDHIAEEIQTLAKNAAQTSSQGYNGNAQASYYNGPSSQQFQSGPAKPSFNQQSGYQY</sequence>
<feature type="compositionally biased region" description="Polar residues" evidence="3">
    <location>
        <begin position="175"/>
        <end position="184"/>
    </location>
</feature>
<keyword evidence="1 2" id="KW-0193">Cuticle</keyword>
<feature type="chain" id="PRO_5046334238" evidence="4">
    <location>
        <begin position="16"/>
        <end position="267"/>
    </location>
</feature>
<gene>
    <name evidence="6" type="primary">LOC108561730</name>
</gene>
<feature type="signal peptide" evidence="4">
    <location>
        <begin position="1"/>
        <end position="15"/>
    </location>
</feature>
<evidence type="ECO:0000313" key="5">
    <source>
        <dbReference type="Proteomes" id="UP000695000"/>
    </source>
</evidence>
<evidence type="ECO:0000313" key="6">
    <source>
        <dbReference type="RefSeq" id="XP_017775293.1"/>
    </source>
</evidence>